<evidence type="ECO:0000256" key="5">
    <source>
        <dbReference type="ARBA" id="ARBA00023136"/>
    </source>
</evidence>
<dbReference type="Proteomes" id="UP000765845">
    <property type="component" value="Unassembled WGS sequence"/>
</dbReference>
<feature type="transmembrane region" description="Helical" evidence="6">
    <location>
        <begin position="241"/>
        <end position="262"/>
    </location>
</feature>
<gene>
    <name evidence="8" type="ORF">HCU74_19630</name>
</gene>
<dbReference type="InterPro" id="IPR050545">
    <property type="entry name" value="Mycobact_MmpL"/>
</dbReference>
<organism evidence="8 9">
    <name type="scientific">Spongiibacter thalassae</name>
    <dbReference type="NCBI Taxonomy" id="2721624"/>
    <lineage>
        <taxon>Bacteria</taxon>
        <taxon>Pseudomonadati</taxon>
        <taxon>Pseudomonadota</taxon>
        <taxon>Gammaproteobacteria</taxon>
        <taxon>Cellvibrionales</taxon>
        <taxon>Spongiibacteraceae</taxon>
        <taxon>Spongiibacter</taxon>
    </lineage>
</organism>
<comment type="caution">
    <text evidence="8">The sequence shown here is derived from an EMBL/GenBank/DDBJ whole genome shotgun (WGS) entry which is preliminary data.</text>
</comment>
<evidence type="ECO:0000256" key="4">
    <source>
        <dbReference type="ARBA" id="ARBA00022989"/>
    </source>
</evidence>
<dbReference type="Gene3D" id="1.20.1640.10">
    <property type="entry name" value="Multidrug efflux transporter AcrB transmembrane domain"/>
    <property type="match status" value="2"/>
</dbReference>
<feature type="transmembrane region" description="Helical" evidence="6">
    <location>
        <begin position="598"/>
        <end position="618"/>
    </location>
</feature>
<dbReference type="SUPFAM" id="SSF82866">
    <property type="entry name" value="Multidrug efflux transporter AcrB transmembrane domain"/>
    <property type="match status" value="2"/>
</dbReference>
<dbReference type="PANTHER" id="PTHR33406">
    <property type="entry name" value="MEMBRANE PROTEIN MJ1562-RELATED"/>
    <property type="match status" value="1"/>
</dbReference>
<keyword evidence="5 6" id="KW-0472">Membrane</keyword>
<evidence type="ECO:0000256" key="2">
    <source>
        <dbReference type="ARBA" id="ARBA00022475"/>
    </source>
</evidence>
<evidence type="ECO:0000256" key="6">
    <source>
        <dbReference type="SAM" id="Phobius"/>
    </source>
</evidence>
<keyword evidence="4 6" id="KW-1133">Transmembrane helix</keyword>
<dbReference type="Pfam" id="PF03176">
    <property type="entry name" value="MMPL"/>
    <property type="match status" value="2"/>
</dbReference>
<feature type="transmembrane region" description="Helical" evidence="6">
    <location>
        <begin position="215"/>
        <end position="234"/>
    </location>
</feature>
<evidence type="ECO:0000259" key="7">
    <source>
        <dbReference type="PROSITE" id="PS50156"/>
    </source>
</evidence>
<feature type="transmembrane region" description="Helical" evidence="6">
    <location>
        <begin position="653"/>
        <end position="678"/>
    </location>
</feature>
<evidence type="ECO:0000256" key="1">
    <source>
        <dbReference type="ARBA" id="ARBA00004651"/>
    </source>
</evidence>
<proteinExistence type="predicted"/>
<comment type="subcellular location">
    <subcellularLocation>
        <location evidence="1">Cell membrane</location>
        <topology evidence="1">Multi-pass membrane protein</topology>
    </subcellularLocation>
</comment>
<accession>A0ABX1GMK7</accession>
<dbReference type="InterPro" id="IPR004869">
    <property type="entry name" value="MMPL_dom"/>
</dbReference>
<dbReference type="PROSITE" id="PS50156">
    <property type="entry name" value="SSD"/>
    <property type="match status" value="1"/>
</dbReference>
<feature type="domain" description="SSD" evidence="7">
    <location>
        <begin position="625"/>
        <end position="752"/>
    </location>
</feature>
<dbReference type="PANTHER" id="PTHR33406:SF13">
    <property type="entry name" value="MEMBRANE PROTEIN YDFJ"/>
    <property type="match status" value="1"/>
</dbReference>
<evidence type="ECO:0000256" key="3">
    <source>
        <dbReference type="ARBA" id="ARBA00022692"/>
    </source>
</evidence>
<feature type="transmembrane region" description="Helical" evidence="6">
    <location>
        <begin position="268"/>
        <end position="288"/>
    </location>
</feature>
<name>A0ABX1GMK7_9GAMM</name>
<feature type="transmembrane region" description="Helical" evidence="6">
    <location>
        <begin position="730"/>
        <end position="753"/>
    </location>
</feature>
<dbReference type="RefSeq" id="WP_168452147.1">
    <property type="nucleotide sequence ID" value="NZ_JAAWWK010000010.1"/>
</dbReference>
<feature type="transmembrane region" description="Helical" evidence="6">
    <location>
        <begin position="690"/>
        <end position="718"/>
    </location>
</feature>
<evidence type="ECO:0000313" key="8">
    <source>
        <dbReference type="EMBL" id="NKI19623.1"/>
    </source>
</evidence>
<keyword evidence="3 6" id="KW-0812">Transmembrane</keyword>
<protein>
    <submittedName>
        <fullName evidence="8">MMPL family transporter</fullName>
    </submittedName>
</protein>
<reference evidence="8 9" key="1">
    <citation type="submission" date="2020-04" db="EMBL/GenBank/DDBJ databases">
        <authorList>
            <person name="Yoon J."/>
        </authorList>
    </citation>
    <scope>NUCLEOTIDE SEQUENCE [LARGE SCALE GENOMIC DNA]</scope>
    <source>
        <strain evidence="8 9">KMU-166</strain>
    </source>
</reference>
<feature type="transmembrane region" description="Helical" evidence="6">
    <location>
        <begin position="625"/>
        <end position="647"/>
    </location>
</feature>
<sequence>MLVIRKRLTFFWLTLAALLAVTPGLQYLEIDSSYHVYFDKDDPQYVAHNELIKHFTPPENLIFIVTPDDNRVFSKESLEAIKWLTLESWKIPYATHVQSVSNFQYTSVVQDELVIRDFVDDSFTLDSHSLAELENIALNEPEIVDHLISKKGEIAFINVKLLFHDISEHEASAEATIYAEKVRAQFSDQFATVKLHIVGLAPFNYAMQQINNADILLLLPVMFITIFFLLSFFLQSFVASLLAMSMGLASVAFTMALCGYAGVKLNSVSSGAPIIILTLAIATCVHLLSHTNKSITLGKPILEALQDSITSTLKPIFLTSFTTSIGFLSTNFSDSPPLRETGTIASIGVMSSFCFTYSLLPQLACWLLPSKRQSRNLGYATFDTGLVRLAQWIILKRNKLFFTIVCFTFAVVPFVSKNVINDGNIHYLSEDTPYRQAAMYAESYTSALNAIDYVISTKIADGINDVYFLQQVDDFVQWYKSQPEVVHVYTYTDTLRRLNKNMHSNNPEWYVIPDSRELAAQYLLLYEMSLPYGMSLDNQIDINRSALRVTVAIKNLKSKEILALEQRAQHWLSRNTPEIMTSGVGRSIMFAHIGEDNIRSMLLGTVLAILFITITLLVSLGAWRLAILSLIPNTIPILITLGLWGAIVGEINLVVAVVFSVTLGIVVDDTVHILTYYLRSRKQGNSAETAIIYSFSQAGMAIVVSTITLATGFMILGLSDFLVNATLGRLVSITLIVALIYDFFFLPPLLIYFERFLNIDATYESYPPHK</sequence>
<dbReference type="EMBL" id="JAAWWK010000010">
    <property type="protein sequence ID" value="NKI19623.1"/>
    <property type="molecule type" value="Genomic_DNA"/>
</dbReference>
<keyword evidence="2" id="KW-1003">Cell membrane</keyword>
<keyword evidence="9" id="KW-1185">Reference proteome</keyword>
<dbReference type="InterPro" id="IPR000731">
    <property type="entry name" value="SSD"/>
</dbReference>
<evidence type="ECO:0000313" key="9">
    <source>
        <dbReference type="Proteomes" id="UP000765845"/>
    </source>
</evidence>